<gene>
    <name evidence="1" type="ORF">GCM10010420_36400</name>
</gene>
<evidence type="ECO:0000313" key="1">
    <source>
        <dbReference type="EMBL" id="GAA2405392.1"/>
    </source>
</evidence>
<dbReference type="EMBL" id="BAAATJ010000017">
    <property type="protein sequence ID" value="GAA2405392.1"/>
    <property type="molecule type" value="Genomic_DNA"/>
</dbReference>
<accession>A0ABN3IID6</accession>
<evidence type="ECO:0000313" key="2">
    <source>
        <dbReference type="Proteomes" id="UP001500058"/>
    </source>
</evidence>
<reference evidence="1 2" key="1">
    <citation type="journal article" date="2019" name="Int. J. Syst. Evol. Microbiol.">
        <title>The Global Catalogue of Microorganisms (GCM) 10K type strain sequencing project: providing services to taxonomists for standard genome sequencing and annotation.</title>
        <authorList>
            <consortium name="The Broad Institute Genomics Platform"/>
            <consortium name="The Broad Institute Genome Sequencing Center for Infectious Disease"/>
            <person name="Wu L."/>
            <person name="Ma J."/>
        </authorList>
    </citation>
    <scope>NUCLEOTIDE SEQUENCE [LARGE SCALE GENOMIC DNA]</scope>
    <source>
        <strain evidence="1 2">JCM 6921</strain>
    </source>
</reference>
<dbReference type="RefSeq" id="WP_344632111.1">
    <property type="nucleotide sequence ID" value="NZ_BAAATJ010000017.1"/>
</dbReference>
<dbReference type="Proteomes" id="UP001500058">
    <property type="component" value="Unassembled WGS sequence"/>
</dbReference>
<proteinExistence type="predicted"/>
<protein>
    <submittedName>
        <fullName evidence="1">Uncharacterized protein</fullName>
    </submittedName>
</protein>
<keyword evidence="2" id="KW-1185">Reference proteome</keyword>
<sequence length="109" mass="12361">MIRPSGRTDSRLLWPIAIHPFTGTVEVVFQHLKRSPPLDDEPLRRELMTKLNEIEGVDLAEAKLDLRPSFPVEVFAEHSEEICAVPEWFAHTVALAEARRMPDGDPGTY</sequence>
<name>A0ABN3IID6_9ACTN</name>
<comment type="caution">
    <text evidence="1">The sequence shown here is derived from an EMBL/GenBank/DDBJ whole genome shotgun (WGS) entry which is preliminary data.</text>
</comment>
<organism evidence="1 2">
    <name type="scientific">Streptomyces glaucosporus</name>
    <dbReference type="NCBI Taxonomy" id="284044"/>
    <lineage>
        <taxon>Bacteria</taxon>
        <taxon>Bacillati</taxon>
        <taxon>Actinomycetota</taxon>
        <taxon>Actinomycetes</taxon>
        <taxon>Kitasatosporales</taxon>
        <taxon>Streptomycetaceae</taxon>
        <taxon>Streptomyces</taxon>
    </lineage>
</organism>